<dbReference type="EMBL" id="CAEZYY010000046">
    <property type="protein sequence ID" value="CAB4768323.1"/>
    <property type="molecule type" value="Genomic_DNA"/>
</dbReference>
<dbReference type="SUPFAM" id="SSF52540">
    <property type="entry name" value="P-loop containing nucleoside triphosphate hydrolases"/>
    <property type="match status" value="1"/>
</dbReference>
<sequence length="451" mass="48872">MATQPGSLLPRNGTAPTRSGQPEPTGIARSIAEHLVEDRLRRPAGRADADAWSEEKALVEELMRNELDRIAAHRLGNGLPLLSGPEESDLQRAVLALVLGMGRIQPLLDDPDVSDIHIRGSEPVWLKLRDGSRQCVSPVADTDQELVDLVRLAAVRMGSDERRFDAAHPELNLQLPDGSRLFAVMAVSQRPSVVIRRHRFELSSLSQLQERGMVDRALVEFLRAAVLARRNIVIAGGTGSGKTTLMRALLNEVPAVERIVTIEDAFELGLDRFPGLHPDLDALQARAANTEGRGAITMADLARMALRMDPDRVVLGEVRGAEAFPMLMAMSQGNNGSMCTMHADSTKSVFPKLAAYVSMADTGLPVQTVNLLVANAVHFVVHLELVGSTRHVTSVREVVDADGTMIISNEVFCPGFDGRAEPGYPMSDATLAALGAAGFDLTVMDNPRGWW</sequence>
<feature type="region of interest" description="Disordered" evidence="2">
    <location>
        <begin position="1"/>
        <end position="27"/>
    </location>
</feature>
<dbReference type="InterPro" id="IPR050921">
    <property type="entry name" value="T4SS_GSP_E_ATPase"/>
</dbReference>
<evidence type="ECO:0000313" key="7">
    <source>
        <dbReference type="EMBL" id="CAB5065587.1"/>
    </source>
</evidence>
<evidence type="ECO:0000259" key="3">
    <source>
        <dbReference type="Pfam" id="PF00437"/>
    </source>
</evidence>
<dbReference type="InterPro" id="IPR001482">
    <property type="entry name" value="T2SS/T4SS_dom"/>
</dbReference>
<dbReference type="Gene3D" id="3.30.450.380">
    <property type="match status" value="1"/>
</dbReference>
<evidence type="ECO:0000313" key="4">
    <source>
        <dbReference type="EMBL" id="CAB4732721.1"/>
    </source>
</evidence>
<accession>A0A6J6SCU3</accession>
<comment type="similarity">
    <text evidence="1">Belongs to the GSP E family.</text>
</comment>
<evidence type="ECO:0000256" key="1">
    <source>
        <dbReference type="ARBA" id="ARBA00006611"/>
    </source>
</evidence>
<dbReference type="PANTHER" id="PTHR30486">
    <property type="entry name" value="TWITCHING MOTILITY PROTEIN PILT"/>
    <property type="match status" value="1"/>
</dbReference>
<dbReference type="EMBL" id="CAFBQP010000063">
    <property type="protein sequence ID" value="CAB5065587.1"/>
    <property type="molecule type" value="Genomic_DNA"/>
</dbReference>
<dbReference type="EMBL" id="CAFBLR010000130">
    <property type="protein sequence ID" value="CAB4880123.1"/>
    <property type="molecule type" value="Genomic_DNA"/>
</dbReference>
<evidence type="ECO:0000256" key="2">
    <source>
        <dbReference type="SAM" id="MobiDB-lite"/>
    </source>
</evidence>
<feature type="domain" description="Bacterial type II secretion system protein E" evidence="3">
    <location>
        <begin position="114"/>
        <end position="387"/>
    </location>
</feature>
<dbReference type="GO" id="GO:0016887">
    <property type="term" value="F:ATP hydrolysis activity"/>
    <property type="evidence" value="ECO:0007669"/>
    <property type="project" value="InterPro"/>
</dbReference>
<dbReference type="PANTHER" id="PTHR30486:SF6">
    <property type="entry name" value="TYPE IV PILUS RETRACTATION ATPASE PILT"/>
    <property type="match status" value="1"/>
</dbReference>
<dbReference type="AlphaFoldDB" id="A0A6J6SCU3"/>
<dbReference type="Gene3D" id="3.40.50.300">
    <property type="entry name" value="P-loop containing nucleotide triphosphate hydrolases"/>
    <property type="match status" value="1"/>
</dbReference>
<gene>
    <name evidence="4" type="ORF">UFOPK2602_02438</name>
    <name evidence="5" type="ORF">UFOPK2806_02276</name>
    <name evidence="6" type="ORF">UFOPK3417_01292</name>
    <name evidence="7" type="ORF">UFOPK4306_01619</name>
</gene>
<dbReference type="CDD" id="cd01130">
    <property type="entry name" value="VirB11-like_ATPase"/>
    <property type="match status" value="1"/>
</dbReference>
<protein>
    <submittedName>
        <fullName evidence="4">Unannotated protein</fullName>
    </submittedName>
</protein>
<dbReference type="EMBL" id="CAEZXX010000264">
    <property type="protein sequence ID" value="CAB4732721.1"/>
    <property type="molecule type" value="Genomic_DNA"/>
</dbReference>
<name>A0A6J6SCU3_9ZZZZ</name>
<organism evidence="4">
    <name type="scientific">freshwater metagenome</name>
    <dbReference type="NCBI Taxonomy" id="449393"/>
    <lineage>
        <taxon>unclassified sequences</taxon>
        <taxon>metagenomes</taxon>
        <taxon>ecological metagenomes</taxon>
    </lineage>
</organism>
<reference evidence="4" key="1">
    <citation type="submission" date="2020-05" db="EMBL/GenBank/DDBJ databases">
        <authorList>
            <person name="Chiriac C."/>
            <person name="Salcher M."/>
            <person name="Ghai R."/>
            <person name="Kavagutti S V."/>
        </authorList>
    </citation>
    <scope>NUCLEOTIDE SEQUENCE</scope>
</reference>
<proteinExistence type="inferred from homology"/>
<dbReference type="Pfam" id="PF00437">
    <property type="entry name" value="T2SSE"/>
    <property type="match status" value="1"/>
</dbReference>
<evidence type="ECO:0000313" key="5">
    <source>
        <dbReference type="EMBL" id="CAB4768323.1"/>
    </source>
</evidence>
<evidence type="ECO:0000313" key="6">
    <source>
        <dbReference type="EMBL" id="CAB4880123.1"/>
    </source>
</evidence>
<dbReference type="InterPro" id="IPR027417">
    <property type="entry name" value="P-loop_NTPase"/>
</dbReference>